<feature type="transmembrane region" description="Helical" evidence="8">
    <location>
        <begin position="93"/>
        <end position="116"/>
    </location>
</feature>
<dbReference type="AlphaFoldDB" id="A0A6A6DFU1"/>
<proteinExistence type="inferred from homology"/>
<comment type="similarity">
    <text evidence="2">Belongs to the ammonia transporter channel (TC 1.A.11.2) family.</text>
</comment>
<keyword evidence="7" id="KW-0924">Ammonia transport</keyword>
<dbReference type="PANTHER" id="PTHR43029:SF10">
    <property type="entry name" value="AMMONIUM TRANSPORTER MEP2"/>
    <property type="match status" value="1"/>
</dbReference>
<evidence type="ECO:0000256" key="3">
    <source>
        <dbReference type="ARBA" id="ARBA00022448"/>
    </source>
</evidence>
<dbReference type="InterPro" id="IPR024041">
    <property type="entry name" value="NH4_transpt_AmtB-like_dom"/>
</dbReference>
<feature type="domain" description="Ammonium transporter AmtB-like" evidence="9">
    <location>
        <begin position="176"/>
        <end position="310"/>
    </location>
</feature>
<feature type="non-terminal residue" evidence="10">
    <location>
        <position position="1"/>
    </location>
</feature>
<feature type="transmembrane region" description="Helical" evidence="8">
    <location>
        <begin position="36"/>
        <end position="57"/>
    </location>
</feature>
<evidence type="ECO:0000256" key="7">
    <source>
        <dbReference type="ARBA" id="ARBA00023177"/>
    </source>
</evidence>
<evidence type="ECO:0000313" key="10">
    <source>
        <dbReference type="EMBL" id="KAF2176446.1"/>
    </source>
</evidence>
<dbReference type="InterPro" id="IPR029020">
    <property type="entry name" value="Ammonium/urea_transptr"/>
</dbReference>
<feature type="transmembrane region" description="Helical" evidence="8">
    <location>
        <begin position="289"/>
        <end position="311"/>
    </location>
</feature>
<gene>
    <name evidence="10" type="ORF">K469DRAFT_607341</name>
</gene>
<keyword evidence="3" id="KW-0813">Transport</keyword>
<reference evidence="10" key="1">
    <citation type="journal article" date="2020" name="Stud. Mycol.">
        <title>101 Dothideomycetes genomes: a test case for predicting lifestyles and emergence of pathogens.</title>
        <authorList>
            <person name="Haridas S."/>
            <person name="Albert R."/>
            <person name="Binder M."/>
            <person name="Bloem J."/>
            <person name="Labutti K."/>
            <person name="Salamov A."/>
            <person name="Andreopoulos B."/>
            <person name="Baker S."/>
            <person name="Barry K."/>
            <person name="Bills G."/>
            <person name="Bluhm B."/>
            <person name="Cannon C."/>
            <person name="Castanera R."/>
            <person name="Culley D."/>
            <person name="Daum C."/>
            <person name="Ezra D."/>
            <person name="Gonzalez J."/>
            <person name="Henrissat B."/>
            <person name="Kuo A."/>
            <person name="Liang C."/>
            <person name="Lipzen A."/>
            <person name="Lutzoni F."/>
            <person name="Magnuson J."/>
            <person name="Mondo S."/>
            <person name="Nolan M."/>
            <person name="Ohm R."/>
            <person name="Pangilinan J."/>
            <person name="Park H.-J."/>
            <person name="Ramirez L."/>
            <person name="Alfaro M."/>
            <person name="Sun H."/>
            <person name="Tritt A."/>
            <person name="Yoshinaga Y."/>
            <person name="Zwiers L.-H."/>
            <person name="Turgeon B."/>
            <person name="Goodwin S."/>
            <person name="Spatafora J."/>
            <person name="Crous P."/>
            <person name="Grigoriev I."/>
        </authorList>
    </citation>
    <scope>NUCLEOTIDE SEQUENCE</scope>
    <source>
        <strain evidence="10">CBS 207.26</strain>
    </source>
</reference>
<sequence>DLAWIIVSSALILLMIPATGLLYSGTSNRSTIYMTWMPTITTATVGLVWFLWGYAIAFSPSGSGFWGGSSGIVLHNVLIRPVGNEEGPQIPELLYALFYGMFACFTASIVSGATIYKERTSRWIIFIIAWTTFVYCPIAHWSWNPEGWGNKWGILDFAGGTPVHITAGTSAIAYHVSTLLTGTTLIWIGWFGFNSGSALGANMRAVSACISTHLSACAGGITACLLESLYHLERLVVQFCNGAVVGLVSVTLAAGYISPYFAPIFGFISAFSSFYALRLSKYLFDTLNIFAIHAVGGFVSMILTAFFAQFVPSYSPLRDMRLTPPGQML</sequence>
<keyword evidence="11" id="KW-1185">Reference proteome</keyword>
<comment type="subcellular location">
    <subcellularLocation>
        <location evidence="1">Membrane</location>
        <topology evidence="1">Multi-pass membrane protein</topology>
    </subcellularLocation>
</comment>
<keyword evidence="5 8" id="KW-1133">Transmembrane helix</keyword>
<evidence type="ECO:0000256" key="8">
    <source>
        <dbReference type="SAM" id="Phobius"/>
    </source>
</evidence>
<evidence type="ECO:0000256" key="2">
    <source>
        <dbReference type="ARBA" id="ARBA00005887"/>
    </source>
</evidence>
<evidence type="ECO:0000256" key="1">
    <source>
        <dbReference type="ARBA" id="ARBA00004141"/>
    </source>
</evidence>
<organism evidence="10 11">
    <name type="scientific">Zopfia rhizophila CBS 207.26</name>
    <dbReference type="NCBI Taxonomy" id="1314779"/>
    <lineage>
        <taxon>Eukaryota</taxon>
        <taxon>Fungi</taxon>
        <taxon>Dikarya</taxon>
        <taxon>Ascomycota</taxon>
        <taxon>Pezizomycotina</taxon>
        <taxon>Dothideomycetes</taxon>
        <taxon>Dothideomycetes incertae sedis</taxon>
        <taxon>Zopfiaceae</taxon>
        <taxon>Zopfia</taxon>
    </lineage>
</organism>
<dbReference type="SUPFAM" id="SSF111352">
    <property type="entry name" value="Ammonium transporter"/>
    <property type="match status" value="1"/>
</dbReference>
<evidence type="ECO:0000256" key="6">
    <source>
        <dbReference type="ARBA" id="ARBA00023136"/>
    </source>
</evidence>
<dbReference type="GO" id="GO:0008519">
    <property type="term" value="F:ammonium channel activity"/>
    <property type="evidence" value="ECO:0007669"/>
    <property type="project" value="InterPro"/>
</dbReference>
<feature type="transmembrane region" description="Helical" evidence="8">
    <location>
        <begin position="6"/>
        <end position="24"/>
    </location>
</feature>
<feature type="transmembrane region" description="Helical" evidence="8">
    <location>
        <begin position="123"/>
        <end position="143"/>
    </location>
</feature>
<evidence type="ECO:0000313" key="11">
    <source>
        <dbReference type="Proteomes" id="UP000800200"/>
    </source>
</evidence>
<evidence type="ECO:0000256" key="4">
    <source>
        <dbReference type="ARBA" id="ARBA00022692"/>
    </source>
</evidence>
<evidence type="ECO:0000256" key="5">
    <source>
        <dbReference type="ARBA" id="ARBA00022989"/>
    </source>
</evidence>
<dbReference type="Gene3D" id="1.10.3430.10">
    <property type="entry name" value="Ammonium transporter AmtB like domains"/>
    <property type="match status" value="2"/>
</dbReference>
<dbReference type="InterPro" id="IPR001905">
    <property type="entry name" value="Ammonium_transpt"/>
</dbReference>
<protein>
    <submittedName>
        <fullName evidence="10">Rh-like protein/ammonium transporter</fullName>
    </submittedName>
</protein>
<dbReference type="Pfam" id="PF00909">
    <property type="entry name" value="Ammonium_transp"/>
    <property type="match status" value="2"/>
</dbReference>
<dbReference type="Proteomes" id="UP000800200">
    <property type="component" value="Unassembled WGS sequence"/>
</dbReference>
<dbReference type="OrthoDB" id="534912at2759"/>
<evidence type="ECO:0000259" key="9">
    <source>
        <dbReference type="Pfam" id="PF00909"/>
    </source>
</evidence>
<dbReference type="PANTHER" id="PTHR43029">
    <property type="entry name" value="AMMONIUM TRANSPORTER MEP2"/>
    <property type="match status" value="1"/>
</dbReference>
<dbReference type="GO" id="GO:0005886">
    <property type="term" value="C:plasma membrane"/>
    <property type="evidence" value="ECO:0007669"/>
    <property type="project" value="TreeGrafter"/>
</dbReference>
<keyword evidence="6 8" id="KW-0472">Membrane</keyword>
<keyword evidence="4 8" id="KW-0812">Transmembrane</keyword>
<accession>A0A6A6DFU1</accession>
<feature type="transmembrane region" description="Helical" evidence="8">
    <location>
        <begin position="172"/>
        <end position="193"/>
    </location>
</feature>
<feature type="transmembrane region" description="Helical" evidence="8">
    <location>
        <begin position="205"/>
        <end position="229"/>
    </location>
</feature>
<dbReference type="EMBL" id="ML994709">
    <property type="protein sequence ID" value="KAF2176446.1"/>
    <property type="molecule type" value="Genomic_DNA"/>
</dbReference>
<feature type="domain" description="Ammonium transporter AmtB-like" evidence="9">
    <location>
        <begin position="3"/>
        <end position="175"/>
    </location>
</feature>
<feature type="transmembrane region" description="Helical" evidence="8">
    <location>
        <begin position="260"/>
        <end position="277"/>
    </location>
</feature>
<name>A0A6A6DFU1_9PEZI</name>